<dbReference type="Gene3D" id="1.10.1520.10">
    <property type="entry name" value="Ribonuclease III domain"/>
    <property type="match status" value="1"/>
</dbReference>
<evidence type="ECO:0000313" key="3">
    <source>
        <dbReference type="EMBL" id="SZX59433.1"/>
    </source>
</evidence>
<dbReference type="GO" id="GO:0006396">
    <property type="term" value="P:RNA processing"/>
    <property type="evidence" value="ECO:0007669"/>
    <property type="project" value="InterPro"/>
</dbReference>
<feature type="domain" description="RNase III" evidence="2">
    <location>
        <begin position="103"/>
        <end position="200"/>
    </location>
</feature>
<dbReference type="GO" id="GO:0004525">
    <property type="term" value="F:ribonuclease III activity"/>
    <property type="evidence" value="ECO:0007669"/>
    <property type="project" value="InterPro"/>
</dbReference>
<dbReference type="Pfam" id="PF00636">
    <property type="entry name" value="Ribonuclease_3"/>
    <property type="match status" value="1"/>
</dbReference>
<feature type="compositionally biased region" description="Low complexity" evidence="1">
    <location>
        <begin position="222"/>
        <end position="232"/>
    </location>
</feature>
<evidence type="ECO:0000313" key="4">
    <source>
        <dbReference type="Proteomes" id="UP000256970"/>
    </source>
</evidence>
<dbReference type="SUPFAM" id="SSF69065">
    <property type="entry name" value="RNase III domain-like"/>
    <property type="match status" value="1"/>
</dbReference>
<dbReference type="PANTHER" id="PTHR34276:SF1">
    <property type="entry name" value="MINI-RIBONUCLEASE 3"/>
    <property type="match status" value="1"/>
</dbReference>
<dbReference type="Proteomes" id="UP000256970">
    <property type="component" value="Unassembled WGS sequence"/>
</dbReference>
<sequence length="295" mass="30643">MLSINFRLTGNAACPFDHSNTYAHRALLRPTVGRASAAEAVRCRCTAEPQPQPPAAAAAADEPGANAADRLADAAGVSSAALNLPAAPQLLGASPQGRWNAVSLAFLGDSVWEAVLRAHYYDPANMRQYGARVAASATTQAQAAVYQLLVNGSWLRAEEASLLRWASNSASVAPPPHASRQQYKQATAVEALVAHLYLTDAARLQQLMEWLLQPQRLKKWQQPLPAQAQQPASATRKGSAGRQARGSTKPVSAATKGSQKGGSDAGSSAAGHVDIGAGGRRVRGAGASKQSTAGA</sequence>
<dbReference type="STRING" id="3088.A0A383V3C2"/>
<dbReference type="AlphaFoldDB" id="A0A383V3C2"/>
<dbReference type="PANTHER" id="PTHR34276">
    <property type="entry name" value="MINI-RIBONUCLEASE 3"/>
    <property type="match status" value="1"/>
</dbReference>
<dbReference type="EMBL" id="FNXT01000002">
    <property type="protein sequence ID" value="SZX59433.1"/>
    <property type="molecule type" value="Genomic_DNA"/>
</dbReference>
<proteinExistence type="predicted"/>
<protein>
    <recommendedName>
        <fullName evidence="2">RNase III domain-containing protein</fullName>
    </recommendedName>
</protein>
<feature type="region of interest" description="Disordered" evidence="1">
    <location>
        <begin position="222"/>
        <end position="295"/>
    </location>
</feature>
<dbReference type="InterPro" id="IPR036389">
    <property type="entry name" value="RNase_III_sf"/>
</dbReference>
<gene>
    <name evidence="3" type="ORF">BQ4739_LOCUS53</name>
</gene>
<accession>A0A383V3C2</accession>
<dbReference type="InterPro" id="IPR000999">
    <property type="entry name" value="RNase_III_dom"/>
</dbReference>
<organism evidence="3 4">
    <name type="scientific">Tetradesmus obliquus</name>
    <name type="common">Green alga</name>
    <name type="synonym">Acutodesmus obliquus</name>
    <dbReference type="NCBI Taxonomy" id="3088"/>
    <lineage>
        <taxon>Eukaryota</taxon>
        <taxon>Viridiplantae</taxon>
        <taxon>Chlorophyta</taxon>
        <taxon>core chlorophytes</taxon>
        <taxon>Chlorophyceae</taxon>
        <taxon>CS clade</taxon>
        <taxon>Sphaeropleales</taxon>
        <taxon>Scenedesmaceae</taxon>
        <taxon>Tetradesmus</taxon>
    </lineage>
</organism>
<name>A0A383V3C2_TETOB</name>
<reference evidence="3 4" key="1">
    <citation type="submission" date="2016-10" db="EMBL/GenBank/DDBJ databases">
        <authorList>
            <person name="Cai Z."/>
        </authorList>
    </citation>
    <scope>NUCLEOTIDE SEQUENCE [LARGE SCALE GENOMIC DNA]</scope>
</reference>
<evidence type="ECO:0000259" key="2">
    <source>
        <dbReference type="Pfam" id="PF00636"/>
    </source>
</evidence>
<keyword evidence="4" id="KW-1185">Reference proteome</keyword>
<evidence type="ECO:0000256" key="1">
    <source>
        <dbReference type="SAM" id="MobiDB-lite"/>
    </source>
</evidence>